<evidence type="ECO:0000313" key="2">
    <source>
        <dbReference type="Proteomes" id="UP000322454"/>
    </source>
</evidence>
<dbReference type="Gene3D" id="3.40.50.2020">
    <property type="match status" value="1"/>
</dbReference>
<accession>A0A520XEH3</accession>
<dbReference type="EMBL" id="SHMQ01000009">
    <property type="protein sequence ID" value="RZV39600.1"/>
    <property type="molecule type" value="Genomic_DNA"/>
</dbReference>
<organism evidence="1 2">
    <name type="scientific">Candidatus Acidulodesulfobacterium acidiphilum</name>
    <dbReference type="NCBI Taxonomy" id="2597224"/>
    <lineage>
        <taxon>Bacteria</taxon>
        <taxon>Deltaproteobacteria</taxon>
        <taxon>Candidatus Acidulodesulfobacterales</taxon>
        <taxon>Candidatus Acidulodesulfobacterium</taxon>
    </lineage>
</organism>
<dbReference type="AlphaFoldDB" id="A0A520XEH3"/>
<gene>
    <name evidence="1" type="ORF">EVJ48_04470</name>
</gene>
<proteinExistence type="predicted"/>
<name>A0A520XEH3_9DELT</name>
<protein>
    <recommendedName>
        <fullName evidence="3">Phosphoribosyltransferase domain-containing protein</fullName>
    </recommendedName>
</protein>
<reference evidence="1 2" key="1">
    <citation type="submission" date="2019-01" db="EMBL/GenBank/DDBJ databases">
        <title>Insights into ecological role of a new deltaproteobacterial order Candidatus Sinidesulfobacterales (Sva0485) by metagenomics and metatranscriptomics.</title>
        <authorList>
            <person name="Tan S."/>
            <person name="Liu J."/>
            <person name="Fang Y."/>
            <person name="Hedlund B."/>
            <person name="Lian Z.-H."/>
            <person name="Huang L.-Y."/>
            <person name="Li J.-T."/>
            <person name="Huang L.-N."/>
            <person name="Li W.-J."/>
            <person name="Jiang H.-C."/>
            <person name="Dong H.-L."/>
            <person name="Shu W.-S."/>
        </authorList>
    </citation>
    <scope>NUCLEOTIDE SEQUENCE [LARGE SCALE GENOMIC DNA]</scope>
    <source>
        <strain evidence="1">AP4</strain>
    </source>
</reference>
<dbReference type="Proteomes" id="UP000322454">
    <property type="component" value="Unassembled WGS sequence"/>
</dbReference>
<evidence type="ECO:0008006" key="3">
    <source>
        <dbReference type="Google" id="ProtNLM"/>
    </source>
</evidence>
<dbReference type="InterPro" id="IPR029057">
    <property type="entry name" value="PRTase-like"/>
</dbReference>
<evidence type="ECO:0000313" key="1">
    <source>
        <dbReference type="EMBL" id="RZV39600.1"/>
    </source>
</evidence>
<comment type="caution">
    <text evidence="1">The sequence shown here is derived from an EMBL/GenBank/DDBJ whole genome shotgun (WGS) entry which is preliminary data.</text>
</comment>
<dbReference type="SUPFAM" id="SSF53271">
    <property type="entry name" value="PRTase-like"/>
    <property type="match status" value="1"/>
</dbReference>
<sequence length="196" mass="22481">MNIKIGGNGEYFYLDYYIPENKKYLFGKRRLPSSVKYSDLILKYKKGDYKAVAFFIKILNNIIYNYFYFYDLILPVPPSNSYLDVYPNSQVCMYLSALGTISTYEKALVCTKGHKPGHIENNIELKKKDLNNISFEYKYNYKSKKIIIFDDIITTGTTFNIIKNALLKEGASAVTGIFLGKTPKEEDIINFAGGDI</sequence>